<dbReference type="PROSITE" id="PS00141">
    <property type="entry name" value="ASP_PROTEASE"/>
    <property type="match status" value="1"/>
</dbReference>
<keyword evidence="7" id="KW-1185">Reference proteome</keyword>
<keyword evidence="4" id="KW-0732">Signal</keyword>
<dbReference type="AlphaFoldDB" id="A0A8R1DRT4"/>
<dbReference type="SUPFAM" id="SSF50630">
    <property type="entry name" value="Acid proteases"/>
    <property type="match status" value="1"/>
</dbReference>
<keyword evidence="3" id="KW-0645">Protease</keyword>
<name>A0A8R1DRT4_CAEJA</name>
<reference evidence="6" key="2">
    <citation type="submission" date="2022-06" db="UniProtKB">
        <authorList>
            <consortium name="EnsemblMetazoa"/>
        </authorList>
    </citation>
    <scope>IDENTIFICATION</scope>
    <source>
        <strain evidence="6">DF5081</strain>
    </source>
</reference>
<dbReference type="InterPro" id="IPR001461">
    <property type="entry name" value="Aspartic_peptidase_A1"/>
</dbReference>
<dbReference type="InterPro" id="IPR033121">
    <property type="entry name" value="PEPTIDASE_A1"/>
</dbReference>
<protein>
    <submittedName>
        <fullName evidence="6">Peptidase A1 domain-containing protein</fullName>
    </submittedName>
</protein>
<dbReference type="InterPro" id="IPR034164">
    <property type="entry name" value="Pepsin-like_dom"/>
</dbReference>
<keyword evidence="3" id="KW-0064">Aspartyl protease</keyword>
<dbReference type="GO" id="GO:0006508">
    <property type="term" value="P:proteolysis"/>
    <property type="evidence" value="ECO:0007669"/>
    <property type="project" value="UniProtKB-KW"/>
</dbReference>
<dbReference type="Gene3D" id="2.40.70.10">
    <property type="entry name" value="Acid Proteases"/>
    <property type="match status" value="1"/>
</dbReference>
<dbReference type="PANTHER" id="PTHR47966">
    <property type="entry name" value="BETA-SITE APP-CLEAVING ENZYME, ISOFORM A-RELATED"/>
    <property type="match status" value="1"/>
</dbReference>
<feature type="domain" description="Peptidase A1" evidence="5">
    <location>
        <begin position="61"/>
        <end position="318"/>
    </location>
</feature>
<dbReference type="InterPro" id="IPR001969">
    <property type="entry name" value="Aspartic_peptidase_AS"/>
</dbReference>
<feature type="signal peptide" evidence="4">
    <location>
        <begin position="1"/>
        <end position="22"/>
    </location>
</feature>
<dbReference type="PROSITE" id="PS51767">
    <property type="entry name" value="PEPTIDASE_A1"/>
    <property type="match status" value="1"/>
</dbReference>
<evidence type="ECO:0000313" key="6">
    <source>
        <dbReference type="EnsemblMetazoa" id="CJA08976.1"/>
    </source>
</evidence>
<dbReference type="GO" id="GO:0005764">
    <property type="term" value="C:lysosome"/>
    <property type="evidence" value="ECO:0007669"/>
    <property type="project" value="TreeGrafter"/>
</dbReference>
<feature type="chain" id="PRO_5035787389" evidence="4">
    <location>
        <begin position="23"/>
        <end position="318"/>
    </location>
</feature>
<dbReference type="Pfam" id="PF00026">
    <property type="entry name" value="Asp"/>
    <property type="match status" value="1"/>
</dbReference>
<evidence type="ECO:0000256" key="4">
    <source>
        <dbReference type="SAM" id="SignalP"/>
    </source>
</evidence>
<evidence type="ECO:0000256" key="3">
    <source>
        <dbReference type="RuleBase" id="RU000454"/>
    </source>
</evidence>
<dbReference type="InterPro" id="IPR021109">
    <property type="entry name" value="Peptidase_aspartic_dom_sf"/>
</dbReference>
<organism evidence="6 7">
    <name type="scientific">Caenorhabditis japonica</name>
    <dbReference type="NCBI Taxonomy" id="281687"/>
    <lineage>
        <taxon>Eukaryota</taxon>
        <taxon>Metazoa</taxon>
        <taxon>Ecdysozoa</taxon>
        <taxon>Nematoda</taxon>
        <taxon>Chromadorea</taxon>
        <taxon>Rhabditida</taxon>
        <taxon>Rhabditina</taxon>
        <taxon>Rhabditomorpha</taxon>
        <taxon>Rhabditoidea</taxon>
        <taxon>Rhabditidae</taxon>
        <taxon>Peloderinae</taxon>
        <taxon>Caenorhabditis</taxon>
    </lineage>
</organism>
<dbReference type="PRINTS" id="PR00792">
    <property type="entry name" value="PEPSIN"/>
</dbReference>
<evidence type="ECO:0000259" key="5">
    <source>
        <dbReference type="PROSITE" id="PS51767"/>
    </source>
</evidence>
<evidence type="ECO:0000256" key="2">
    <source>
        <dbReference type="PIRSR" id="PIRSR601461-1"/>
    </source>
</evidence>
<feature type="active site" evidence="2">
    <location>
        <position position="79"/>
    </location>
</feature>
<dbReference type="PANTHER" id="PTHR47966:SF30">
    <property type="entry name" value="PEPTIDASE A1 DOMAIN-CONTAINING PROTEIN"/>
    <property type="match status" value="1"/>
</dbReference>
<dbReference type="GO" id="GO:0004190">
    <property type="term" value="F:aspartic-type endopeptidase activity"/>
    <property type="evidence" value="ECO:0007669"/>
    <property type="project" value="UniProtKB-KW"/>
</dbReference>
<dbReference type="CDD" id="cd05471">
    <property type="entry name" value="pepsin_like"/>
    <property type="match status" value="1"/>
</dbReference>
<dbReference type="EnsemblMetazoa" id="CJA08976.1">
    <property type="protein sequence ID" value="CJA08976.1"/>
    <property type="gene ID" value="WBGene00128180"/>
</dbReference>
<evidence type="ECO:0000256" key="1">
    <source>
        <dbReference type="ARBA" id="ARBA00007447"/>
    </source>
</evidence>
<keyword evidence="3" id="KW-0378">Hydrolase</keyword>
<feature type="active site" evidence="2">
    <location>
        <position position="273"/>
    </location>
</feature>
<comment type="similarity">
    <text evidence="1 3">Belongs to the peptidase A1 family.</text>
</comment>
<evidence type="ECO:0000313" key="7">
    <source>
        <dbReference type="Proteomes" id="UP000005237"/>
    </source>
</evidence>
<sequence>MSQKRVCILVIILFLDFGTSKIFKHPLTFRESRRVRALRSQNWENAYLLPQGVKDFRDSEYIGMITIGKPYQTFKVVLDTGSSSLWVPGLESDASCDGKTRFNPKISDTFRSNEKPFQFDYGMGTMFTSRVIGYMAQDFMTFGAYEEAQLNVPNSLFGLALMISADLSNDTNFDGILGLGPALNYDRIVTSPLLNAIQQGLLDYPVFSVYLERHGLTSNVPGGLFTYGDIDTDNCGPIIDWLPFVSDSNYEFMIDSVSIGNYTYTRKMQVLSDTGTSFIAAPFYVLNGVVAALGARVIITANYHYLPFLYLLLFSYLP</sequence>
<proteinExistence type="inferred from homology"/>
<dbReference type="Proteomes" id="UP000005237">
    <property type="component" value="Unassembled WGS sequence"/>
</dbReference>
<reference evidence="7" key="1">
    <citation type="submission" date="2010-08" db="EMBL/GenBank/DDBJ databases">
        <authorList>
            <consortium name="Caenorhabditis japonica Sequencing Consortium"/>
            <person name="Wilson R.K."/>
        </authorList>
    </citation>
    <scope>NUCLEOTIDE SEQUENCE [LARGE SCALE GENOMIC DNA]</scope>
    <source>
        <strain evidence="7">DF5081</strain>
    </source>
</reference>
<accession>A0A8R1DRT4</accession>